<evidence type="ECO:0000313" key="1">
    <source>
        <dbReference type="EMBL" id="MPN56544.1"/>
    </source>
</evidence>
<dbReference type="NCBIfam" id="NF040739">
    <property type="entry name" value="ornith_OrtA"/>
    <property type="match status" value="1"/>
</dbReference>
<accession>A0A645J7U5</accession>
<sequence length="100" mass="11025">MAKKGDWVRIHSVILQPGERAAAVPEDTKQVPLEQWTKGYLQVDAALGEEASVVTRTGRLVSGTLVDETPHYTHSFGDFVPELQQAGDEAFRFLFGGHCE</sequence>
<dbReference type="EC" id="2.3.1.263" evidence="1"/>
<keyword evidence="1" id="KW-0808">Transferase</keyword>
<gene>
    <name evidence="1" type="primary">ortA_7</name>
    <name evidence="1" type="ORF">SDC9_204234</name>
</gene>
<dbReference type="InterPro" id="IPR047755">
    <property type="entry name" value="OrtA"/>
</dbReference>
<organism evidence="1">
    <name type="scientific">bioreactor metagenome</name>
    <dbReference type="NCBI Taxonomy" id="1076179"/>
    <lineage>
        <taxon>unclassified sequences</taxon>
        <taxon>metagenomes</taxon>
        <taxon>ecological metagenomes</taxon>
    </lineage>
</organism>
<dbReference type="AlphaFoldDB" id="A0A645J7U5"/>
<dbReference type="GO" id="GO:0016746">
    <property type="term" value="F:acyltransferase activity"/>
    <property type="evidence" value="ECO:0007669"/>
    <property type="project" value="UniProtKB-KW"/>
</dbReference>
<comment type="caution">
    <text evidence="1">The sequence shown here is derived from an EMBL/GenBank/DDBJ whole genome shotgun (WGS) entry which is preliminary data.</text>
</comment>
<dbReference type="Pfam" id="PF22010">
    <property type="entry name" value="OrtA"/>
    <property type="match status" value="1"/>
</dbReference>
<dbReference type="EMBL" id="VSSQ01127003">
    <property type="protein sequence ID" value="MPN56544.1"/>
    <property type="molecule type" value="Genomic_DNA"/>
</dbReference>
<name>A0A645J7U5_9ZZZZ</name>
<keyword evidence="1" id="KW-0012">Acyltransferase</keyword>
<reference evidence="1" key="1">
    <citation type="submission" date="2019-08" db="EMBL/GenBank/DDBJ databases">
        <authorList>
            <person name="Kucharzyk K."/>
            <person name="Murdoch R.W."/>
            <person name="Higgins S."/>
            <person name="Loffler F."/>
        </authorList>
    </citation>
    <scope>NUCLEOTIDE SEQUENCE</scope>
</reference>
<protein>
    <submittedName>
        <fullName evidence="1">2-amino-4-ketopentanoate thiolase alpha subunit</fullName>
        <ecNumber evidence="1">2.3.1.263</ecNumber>
    </submittedName>
</protein>
<proteinExistence type="predicted"/>